<dbReference type="Pfam" id="PF13432">
    <property type="entry name" value="TPR_16"/>
    <property type="match status" value="2"/>
</dbReference>
<organism evidence="5 6">
    <name type="scientific">Streptomyces coacervatus</name>
    <dbReference type="NCBI Taxonomy" id="647381"/>
    <lineage>
        <taxon>Bacteria</taxon>
        <taxon>Bacillati</taxon>
        <taxon>Actinomycetota</taxon>
        <taxon>Actinomycetes</taxon>
        <taxon>Kitasatosporales</taxon>
        <taxon>Streptomycetaceae</taxon>
        <taxon>Streptomyces</taxon>
    </lineage>
</organism>
<dbReference type="SMART" id="SM00028">
    <property type="entry name" value="TPR"/>
    <property type="match status" value="8"/>
</dbReference>
<evidence type="ECO:0000256" key="4">
    <source>
        <dbReference type="SAM" id="MobiDB-lite"/>
    </source>
</evidence>
<accession>A0ABP7HMV9</accession>
<feature type="compositionally biased region" description="Low complexity" evidence="4">
    <location>
        <begin position="106"/>
        <end position="120"/>
    </location>
</feature>
<evidence type="ECO:0000313" key="6">
    <source>
        <dbReference type="Proteomes" id="UP001501009"/>
    </source>
</evidence>
<dbReference type="EMBL" id="BAABDE010000016">
    <property type="protein sequence ID" value="GAA3798337.1"/>
    <property type="molecule type" value="Genomic_DNA"/>
</dbReference>
<dbReference type="Proteomes" id="UP001501009">
    <property type="component" value="Unassembled WGS sequence"/>
</dbReference>
<name>A0ABP7HMV9_9ACTN</name>
<feature type="region of interest" description="Disordered" evidence="4">
    <location>
        <begin position="90"/>
        <end position="120"/>
    </location>
</feature>
<gene>
    <name evidence="5" type="ORF">GCM10022403_035210</name>
</gene>
<protein>
    <submittedName>
        <fullName evidence="5">Tetratricopeptide repeat protein</fullName>
    </submittedName>
</protein>
<dbReference type="InterPro" id="IPR050498">
    <property type="entry name" value="Ycf3"/>
</dbReference>
<dbReference type="InterPro" id="IPR011990">
    <property type="entry name" value="TPR-like_helical_dom_sf"/>
</dbReference>
<proteinExistence type="predicted"/>
<sequence>MTAFRENLGRDPEADDYQFLFHVRGNAGVGKTSLVQQWEEVARELGAATAYLDNSVHSAVEAMEEVGERLGRQGLELRRFGKLLTTFRQRDHEAQSASDTAVAAESGSSGQPPGPSLPGSLAAQVGLAGLGMVPVVGALAGAVDPQQVAQGADRLRAALGARLRSHDDVQLVIDPVRSLTPVFLQDLSEVARRRPWVVLVFDVYERSGAGLDEWLRDIAFGEVHGVLPANVQIVLCGQGRLNVRYWGDWLDLVTEVPLDVFTEEEARALLALRGVTDEQVVEVVLRLSGRLPVLVHTLAQARPDSAQTVSDPSGTAVERFLKWETDAPRRATALACALPLQFDEDVYRVVAPPEALDQYSWLRQLAFVISDQAGRCRYHDVVRAPMLRLQRTQSPARWRATHQLLAETFRTWRAQREEVVDARNRWSDGIWREHRSNETYHRLCADPRGTLPGALAEVASACEHGSGTARRWAQLIAQSAIDTADEELAAWGSRLAAASRTEGPAALAVLDALLGRSGADTAGQLSARVARGALHQRAERYELALTDFTAALLLDPRYSDALVGRALTHQLTGNVQDALADLDEAIRIDPAASWNHVLRGRINQSVGRPGEALADFGRALELDPAQDWALVSRAELHRAERRHQEALADLDRALSIDPEYAWAYVERSRCLSQLHRWDEALHAMQRAAELDTRLWYRVHLARVYLSRGRYAEALQEADRALTDPDGHDPRSSAWPYTVRAWALHGLKRDIEALSDLDHAALLDNTYGPAFAMRGWLLWEAERLTEAERDFDKSLSADPRDTWALAGRGTVHLFAQRDEEAISDFAQAFALQLGVTDESELARPLIELLREHLPSNRAPITAAISLGALLTQQEHWPGLAQRAGSVLALRPSPRLLIGGFGLLRRAVNALNNRPIDDDPARTAWTLDLLAPLLRILNPRGTPSDTD</sequence>
<dbReference type="RefSeq" id="WP_275780088.1">
    <property type="nucleotide sequence ID" value="NZ_BAABDE010000016.1"/>
</dbReference>
<evidence type="ECO:0000256" key="1">
    <source>
        <dbReference type="ARBA" id="ARBA00022737"/>
    </source>
</evidence>
<feature type="repeat" description="TPR" evidence="3">
    <location>
        <begin position="559"/>
        <end position="592"/>
    </location>
</feature>
<keyword evidence="2 3" id="KW-0802">TPR repeat</keyword>
<feature type="repeat" description="TPR" evidence="3">
    <location>
        <begin position="525"/>
        <end position="558"/>
    </location>
</feature>
<dbReference type="PANTHER" id="PTHR44858:SF1">
    <property type="entry name" value="UDP-N-ACETYLGLUCOSAMINE--PEPTIDE N-ACETYLGLUCOSAMINYLTRANSFERASE SPINDLY-RELATED"/>
    <property type="match status" value="1"/>
</dbReference>
<dbReference type="Pfam" id="PF14559">
    <property type="entry name" value="TPR_19"/>
    <property type="match status" value="1"/>
</dbReference>
<feature type="repeat" description="TPR" evidence="3">
    <location>
        <begin position="627"/>
        <end position="660"/>
    </location>
</feature>
<dbReference type="Gene3D" id="1.25.40.10">
    <property type="entry name" value="Tetratricopeptide repeat domain"/>
    <property type="match status" value="3"/>
</dbReference>
<reference evidence="6" key="1">
    <citation type="journal article" date="2019" name="Int. J. Syst. Evol. Microbiol.">
        <title>The Global Catalogue of Microorganisms (GCM) 10K type strain sequencing project: providing services to taxonomists for standard genome sequencing and annotation.</title>
        <authorList>
            <consortium name="The Broad Institute Genomics Platform"/>
            <consortium name="The Broad Institute Genome Sequencing Center for Infectious Disease"/>
            <person name="Wu L."/>
            <person name="Ma J."/>
        </authorList>
    </citation>
    <scope>NUCLEOTIDE SEQUENCE [LARGE SCALE GENOMIC DNA]</scope>
    <source>
        <strain evidence="6">JCM 17138</strain>
    </source>
</reference>
<dbReference type="SUPFAM" id="SSF48452">
    <property type="entry name" value="TPR-like"/>
    <property type="match status" value="2"/>
</dbReference>
<dbReference type="PANTHER" id="PTHR44858">
    <property type="entry name" value="TETRATRICOPEPTIDE REPEAT PROTEIN 6"/>
    <property type="match status" value="1"/>
</dbReference>
<evidence type="ECO:0000313" key="5">
    <source>
        <dbReference type="EMBL" id="GAA3798337.1"/>
    </source>
</evidence>
<dbReference type="PROSITE" id="PS50005">
    <property type="entry name" value="TPR"/>
    <property type="match status" value="3"/>
</dbReference>
<dbReference type="InterPro" id="IPR019734">
    <property type="entry name" value="TPR_rpt"/>
</dbReference>
<evidence type="ECO:0000256" key="2">
    <source>
        <dbReference type="ARBA" id="ARBA00022803"/>
    </source>
</evidence>
<evidence type="ECO:0000256" key="3">
    <source>
        <dbReference type="PROSITE-ProRule" id="PRU00339"/>
    </source>
</evidence>
<keyword evidence="6" id="KW-1185">Reference proteome</keyword>
<comment type="caution">
    <text evidence="5">The sequence shown here is derived from an EMBL/GenBank/DDBJ whole genome shotgun (WGS) entry which is preliminary data.</text>
</comment>
<keyword evidence="1" id="KW-0677">Repeat</keyword>